<organism evidence="2 3">
    <name type="scientific">Agaribacillus aureus</name>
    <dbReference type="NCBI Taxonomy" id="3051825"/>
    <lineage>
        <taxon>Bacteria</taxon>
        <taxon>Pseudomonadati</taxon>
        <taxon>Bacteroidota</taxon>
        <taxon>Cytophagia</taxon>
        <taxon>Cytophagales</taxon>
        <taxon>Splendidivirgaceae</taxon>
        <taxon>Agaribacillus</taxon>
    </lineage>
</organism>
<keyword evidence="3" id="KW-1185">Reference proteome</keyword>
<dbReference type="InterPro" id="IPR010359">
    <property type="entry name" value="IrrE_HExxH"/>
</dbReference>
<dbReference type="Proteomes" id="UP001172083">
    <property type="component" value="Unassembled WGS sequence"/>
</dbReference>
<evidence type="ECO:0000259" key="1">
    <source>
        <dbReference type="Pfam" id="PF06114"/>
    </source>
</evidence>
<dbReference type="Gene3D" id="1.10.10.2910">
    <property type="match status" value="1"/>
</dbReference>
<dbReference type="Pfam" id="PF06114">
    <property type="entry name" value="Peptidase_M78"/>
    <property type="match status" value="1"/>
</dbReference>
<dbReference type="RefSeq" id="WP_346756116.1">
    <property type="nucleotide sequence ID" value="NZ_JAUJEB010000001.1"/>
</dbReference>
<sequence length="378" mass="43882">MKTELDINSNMINWAIRRAGHDLEDFVQKNPKIRVRDWLEKKKAPTVRQLQDFAHKVNVPFGYLFLPQPPKESLSFPFFRTGKTKTKSVSLNVYDTIMLIQRRQEWLTDYLQENEFEPLNYVGNFDTKSDYKDIVADIRQTLNLEGNWASKFSTWKNTLEFLTSKIEEIGIIVSFNSVVENSNKRKIKVEECRGFVLVDSFCPFMFVNNGDAKAAQMFTIIHELAHIWLGESAGFDFKQLQPSNDPLELLCDKVAAEFLVPENLFNDAWQESPDIKKLGRIFKVSPIVIARRALDLGKLTKKAFFVFYNRYMKELGAKKENQPSGGNPYATFKKRVSLTFVAHVDQAVNKNQLLYKDAYKLTSLKGNTYEKFINKYLY</sequence>
<reference evidence="2" key="1">
    <citation type="submission" date="2023-06" db="EMBL/GenBank/DDBJ databases">
        <title>Genomic of Agaribacillus aureum.</title>
        <authorList>
            <person name="Wang G."/>
        </authorList>
    </citation>
    <scope>NUCLEOTIDE SEQUENCE</scope>
    <source>
        <strain evidence="2">BMA12</strain>
    </source>
</reference>
<dbReference type="PANTHER" id="PTHR43236:SF2">
    <property type="entry name" value="BLL0069 PROTEIN"/>
    <property type="match status" value="1"/>
</dbReference>
<comment type="caution">
    <text evidence="2">The sequence shown here is derived from an EMBL/GenBank/DDBJ whole genome shotgun (WGS) entry which is preliminary data.</text>
</comment>
<proteinExistence type="predicted"/>
<name>A0ABT8KZ52_9BACT</name>
<protein>
    <submittedName>
        <fullName evidence="2">ImmA/IrrE family metallo-endopeptidase</fullName>
    </submittedName>
</protein>
<dbReference type="PANTHER" id="PTHR43236">
    <property type="entry name" value="ANTITOXIN HIGA1"/>
    <property type="match status" value="1"/>
</dbReference>
<dbReference type="EMBL" id="JAUJEB010000001">
    <property type="protein sequence ID" value="MDN5210775.1"/>
    <property type="molecule type" value="Genomic_DNA"/>
</dbReference>
<accession>A0ABT8KZ52</accession>
<feature type="domain" description="IrrE N-terminal-like" evidence="1">
    <location>
        <begin position="191"/>
        <end position="293"/>
    </location>
</feature>
<evidence type="ECO:0000313" key="2">
    <source>
        <dbReference type="EMBL" id="MDN5210775.1"/>
    </source>
</evidence>
<evidence type="ECO:0000313" key="3">
    <source>
        <dbReference type="Proteomes" id="UP001172083"/>
    </source>
</evidence>
<gene>
    <name evidence="2" type="ORF">QQ020_01910</name>
</gene>
<dbReference type="InterPro" id="IPR052345">
    <property type="entry name" value="Rad_response_metalloprotease"/>
</dbReference>